<dbReference type="AlphaFoldDB" id="A0A6I4V5L4"/>
<reference evidence="2 3" key="1">
    <citation type="submission" date="2019-12" db="EMBL/GenBank/DDBJ databases">
        <title>Genomic-based taxomic classification of the family Erythrobacteraceae.</title>
        <authorList>
            <person name="Xu L."/>
        </authorList>
    </citation>
    <scope>NUCLEOTIDE SEQUENCE [LARGE SCALE GENOMIC DNA]</scope>
    <source>
        <strain evidence="2 3">SW-109</strain>
    </source>
</reference>
<dbReference type="Proteomes" id="UP000471435">
    <property type="component" value="Unassembled WGS sequence"/>
</dbReference>
<protein>
    <recommendedName>
        <fullName evidence="4">Bacterial dipeptidyl-peptidase SH3 domain-containing protein</fullName>
    </recommendedName>
</protein>
<gene>
    <name evidence="2" type="ORF">GRI43_07440</name>
</gene>
<dbReference type="EMBL" id="WTYP01000001">
    <property type="protein sequence ID" value="MXP47222.1"/>
    <property type="molecule type" value="Genomic_DNA"/>
</dbReference>
<evidence type="ECO:0000313" key="3">
    <source>
        <dbReference type="Proteomes" id="UP000471435"/>
    </source>
</evidence>
<evidence type="ECO:0000313" key="2">
    <source>
        <dbReference type="EMBL" id="MXP47222.1"/>
    </source>
</evidence>
<name>A0A6I4V5L4_9SPHN</name>
<evidence type="ECO:0008006" key="4">
    <source>
        <dbReference type="Google" id="ProtNLM"/>
    </source>
</evidence>
<keyword evidence="3" id="KW-1185">Reference proteome</keyword>
<dbReference type="RefSeq" id="WP_160730368.1">
    <property type="nucleotide sequence ID" value="NZ_WTYP01000001.1"/>
</dbReference>
<sequence>MSSKAQYDLPKGDLGLKGPVARPKPGTLPLRGDLAHIALADRYLVPHYVVPQIGKIASSGADLKLAADDASDTLMRLEAGSYFEILDFAGNWCWGCVSADGPSGYIQKSALETAAA</sequence>
<organism evidence="2 3">
    <name type="scientific">Pontixanthobacter luteolus</name>
    <dbReference type="NCBI Taxonomy" id="295089"/>
    <lineage>
        <taxon>Bacteria</taxon>
        <taxon>Pseudomonadati</taxon>
        <taxon>Pseudomonadota</taxon>
        <taxon>Alphaproteobacteria</taxon>
        <taxon>Sphingomonadales</taxon>
        <taxon>Erythrobacteraceae</taxon>
        <taxon>Pontixanthobacter</taxon>
    </lineage>
</organism>
<feature type="region of interest" description="Disordered" evidence="1">
    <location>
        <begin position="1"/>
        <end position="22"/>
    </location>
</feature>
<proteinExistence type="predicted"/>
<comment type="caution">
    <text evidence="2">The sequence shown here is derived from an EMBL/GenBank/DDBJ whole genome shotgun (WGS) entry which is preliminary data.</text>
</comment>
<evidence type="ECO:0000256" key="1">
    <source>
        <dbReference type="SAM" id="MobiDB-lite"/>
    </source>
</evidence>
<dbReference type="OrthoDB" id="9813368at2"/>
<accession>A0A6I4V5L4</accession>